<name>A0A7J7JRQ5_BUGNE</name>
<dbReference type="Pfam" id="PF16043">
    <property type="entry name" value="DUF4795"/>
    <property type="match status" value="1"/>
</dbReference>
<sequence length="385" mass="43859">MSKRENAKETADYKKTTPISRVGSSALSVAGSDTQMYPEAQPRVRWNSTLTHADTLSSETLLAKSGPSEDFEKMLTKLGETPSKQEALAKYLKNLNDEQLCLLEEKVIQQGQELASFREIVQHMTTQKVDRDYLTLALSMKSDKKKMADIVDIKYFKNVVKVLEDGIEDLKLKSAAIAKEIHWKTAIEKLQAVVDNKAEKDELISTKRILKHFEAKLNELCQKDYMFSTDEAVAFKKQIIPFNCLSCNKNINLNSNRVPQSLPAQGSVSGHKSNHPYTTYEIKKIRQQFQDREDPYFDIYSSPRPAGGTYTMVDPLRHMRQAKNYNPVIQECTIDQTSPYPTINVHNHVVVGQDGKIYKGESTEDFQILALRKPLLRCHQLRITN</sequence>
<dbReference type="OrthoDB" id="5981048at2759"/>
<accession>A0A7J7JRQ5</accession>
<keyword evidence="3" id="KW-1185">Reference proteome</keyword>
<dbReference type="AlphaFoldDB" id="A0A7J7JRQ5"/>
<evidence type="ECO:0000313" key="3">
    <source>
        <dbReference type="Proteomes" id="UP000593567"/>
    </source>
</evidence>
<dbReference type="PANTHER" id="PTHR47080">
    <property type="entry name" value="CHROMOSOME 16 OPEN READING FRAME 96"/>
    <property type="match status" value="1"/>
</dbReference>
<feature type="domain" description="DUF4795" evidence="1">
    <location>
        <begin position="86"/>
        <end position="277"/>
    </location>
</feature>
<proteinExistence type="predicted"/>
<dbReference type="EMBL" id="VXIV02001929">
    <property type="protein sequence ID" value="KAF6028635.1"/>
    <property type="molecule type" value="Genomic_DNA"/>
</dbReference>
<reference evidence="2" key="1">
    <citation type="submission" date="2020-06" db="EMBL/GenBank/DDBJ databases">
        <title>Draft genome of Bugula neritina, a colonial animal packing powerful symbionts and potential medicines.</title>
        <authorList>
            <person name="Rayko M."/>
        </authorList>
    </citation>
    <scope>NUCLEOTIDE SEQUENCE [LARGE SCALE GENOMIC DNA]</scope>
    <source>
        <strain evidence="2">Kwan_BN1</strain>
    </source>
</reference>
<dbReference type="PANTHER" id="PTHR47080:SF1">
    <property type="entry name" value="CHROMOSOME 16 OPEN READING FRAME 96"/>
    <property type="match status" value="1"/>
</dbReference>
<dbReference type="Proteomes" id="UP000593567">
    <property type="component" value="Unassembled WGS sequence"/>
</dbReference>
<gene>
    <name evidence="2" type="ORF">EB796_013048</name>
</gene>
<evidence type="ECO:0000313" key="2">
    <source>
        <dbReference type="EMBL" id="KAF6028635.1"/>
    </source>
</evidence>
<comment type="caution">
    <text evidence="2">The sequence shown here is derived from an EMBL/GenBank/DDBJ whole genome shotgun (WGS) entry which is preliminary data.</text>
</comment>
<protein>
    <recommendedName>
        <fullName evidence="1">DUF4795 domain-containing protein</fullName>
    </recommendedName>
</protein>
<evidence type="ECO:0000259" key="1">
    <source>
        <dbReference type="Pfam" id="PF16043"/>
    </source>
</evidence>
<dbReference type="InterPro" id="IPR032013">
    <property type="entry name" value="DUF4795"/>
</dbReference>
<organism evidence="2 3">
    <name type="scientific">Bugula neritina</name>
    <name type="common">Brown bryozoan</name>
    <name type="synonym">Sertularia neritina</name>
    <dbReference type="NCBI Taxonomy" id="10212"/>
    <lineage>
        <taxon>Eukaryota</taxon>
        <taxon>Metazoa</taxon>
        <taxon>Spiralia</taxon>
        <taxon>Lophotrochozoa</taxon>
        <taxon>Bryozoa</taxon>
        <taxon>Gymnolaemata</taxon>
        <taxon>Cheilostomatida</taxon>
        <taxon>Flustrina</taxon>
        <taxon>Buguloidea</taxon>
        <taxon>Bugulidae</taxon>
        <taxon>Bugula</taxon>
    </lineage>
</organism>